<dbReference type="Proteomes" id="UP000503011">
    <property type="component" value="Chromosome"/>
</dbReference>
<accession>A0A6F8YFG0</accession>
<dbReference type="AlphaFoldDB" id="A0A6F8YFG0"/>
<evidence type="ECO:0000313" key="3">
    <source>
        <dbReference type="Proteomes" id="UP000503011"/>
    </source>
</evidence>
<feature type="region of interest" description="Disordered" evidence="1">
    <location>
        <begin position="61"/>
        <end position="81"/>
    </location>
</feature>
<feature type="region of interest" description="Disordered" evidence="1">
    <location>
        <begin position="1"/>
        <end position="45"/>
    </location>
</feature>
<name>A0A6F8YFG0_9ACTN</name>
<proteinExistence type="predicted"/>
<evidence type="ECO:0000256" key="1">
    <source>
        <dbReference type="SAM" id="MobiDB-lite"/>
    </source>
</evidence>
<sequence>MEDAGAVDRELLGPVGVAGGQHAARTEHAGDAGELGDGAQPRLHGLDGRVDLVGAAHVGLDGDPGPPVPRKAGGDAVEAAAGQVEQAHRAPLPGQRARDRLADAAGRAGHQCNIMSHLVIRQ</sequence>
<dbReference type="KEGG" id="psuu:Psuf_021200"/>
<reference evidence="2 3" key="2">
    <citation type="submission" date="2020-03" db="EMBL/GenBank/DDBJ databases">
        <authorList>
            <person name="Ichikawa N."/>
            <person name="Kimura A."/>
            <person name="Kitahashi Y."/>
            <person name="Uohara A."/>
        </authorList>
    </citation>
    <scope>NUCLEOTIDE SEQUENCE [LARGE SCALE GENOMIC DNA]</scope>
    <source>
        <strain evidence="2 3">NBRC 105367</strain>
    </source>
</reference>
<organism evidence="2 3">
    <name type="scientific">Phytohabitans suffuscus</name>
    <dbReference type="NCBI Taxonomy" id="624315"/>
    <lineage>
        <taxon>Bacteria</taxon>
        <taxon>Bacillati</taxon>
        <taxon>Actinomycetota</taxon>
        <taxon>Actinomycetes</taxon>
        <taxon>Micromonosporales</taxon>
        <taxon>Micromonosporaceae</taxon>
    </lineage>
</organism>
<gene>
    <name evidence="2" type="ORF">Psuf_021200</name>
</gene>
<reference evidence="2 3" key="1">
    <citation type="submission" date="2020-03" db="EMBL/GenBank/DDBJ databases">
        <title>Whole genome shotgun sequence of Phytohabitans suffuscus NBRC 105367.</title>
        <authorList>
            <person name="Komaki H."/>
            <person name="Tamura T."/>
        </authorList>
    </citation>
    <scope>NUCLEOTIDE SEQUENCE [LARGE SCALE GENOMIC DNA]</scope>
    <source>
        <strain evidence="2 3">NBRC 105367</strain>
    </source>
</reference>
<feature type="compositionally biased region" description="Basic and acidic residues" evidence="1">
    <location>
        <begin position="1"/>
        <end position="11"/>
    </location>
</feature>
<dbReference type="EMBL" id="AP022871">
    <property type="protein sequence ID" value="BCB84807.1"/>
    <property type="molecule type" value="Genomic_DNA"/>
</dbReference>
<evidence type="ECO:0000313" key="2">
    <source>
        <dbReference type="EMBL" id="BCB84807.1"/>
    </source>
</evidence>
<protein>
    <submittedName>
        <fullName evidence="2">Uncharacterized protein</fullName>
    </submittedName>
</protein>
<keyword evidence="3" id="KW-1185">Reference proteome</keyword>